<evidence type="ECO:0000313" key="1">
    <source>
        <dbReference type="EMBL" id="KAH8006382.1"/>
    </source>
</evidence>
<evidence type="ECO:0000313" key="2">
    <source>
        <dbReference type="Proteomes" id="UP000827872"/>
    </source>
</evidence>
<sequence length="105" mass="11230">MGAGALSQLESRSNGVESASTPTSCWTSWIRLILVALHYHASGCANAKCSGQAPRWELAAPTPSSAEKKIALQLGELPQRLIMFQKGQSNGAPLASYEIFFCFGE</sequence>
<proteinExistence type="predicted"/>
<comment type="caution">
    <text evidence="1">The sequence shown here is derived from an EMBL/GenBank/DDBJ whole genome shotgun (WGS) entry which is preliminary data.</text>
</comment>
<accession>A0ACB8FLW7</accession>
<organism evidence="1 2">
    <name type="scientific">Sphaerodactylus townsendi</name>
    <dbReference type="NCBI Taxonomy" id="933632"/>
    <lineage>
        <taxon>Eukaryota</taxon>
        <taxon>Metazoa</taxon>
        <taxon>Chordata</taxon>
        <taxon>Craniata</taxon>
        <taxon>Vertebrata</taxon>
        <taxon>Euteleostomi</taxon>
        <taxon>Lepidosauria</taxon>
        <taxon>Squamata</taxon>
        <taxon>Bifurcata</taxon>
        <taxon>Gekkota</taxon>
        <taxon>Sphaerodactylidae</taxon>
        <taxon>Sphaerodactylus</taxon>
    </lineage>
</organism>
<gene>
    <name evidence="1" type="ORF">K3G42_003318</name>
</gene>
<reference evidence="1" key="1">
    <citation type="submission" date="2021-08" db="EMBL/GenBank/DDBJ databases">
        <title>The first chromosome-level gecko genome reveals the dynamic sex chromosomes of Neotropical dwarf geckos (Sphaerodactylidae: Sphaerodactylus).</title>
        <authorList>
            <person name="Pinto B.J."/>
            <person name="Keating S.E."/>
            <person name="Gamble T."/>
        </authorList>
    </citation>
    <scope>NUCLEOTIDE SEQUENCE</scope>
    <source>
        <strain evidence="1">TG3544</strain>
    </source>
</reference>
<protein>
    <submittedName>
        <fullName evidence="1">Uncharacterized protein</fullName>
    </submittedName>
</protein>
<dbReference type="EMBL" id="CM037619">
    <property type="protein sequence ID" value="KAH8006382.1"/>
    <property type="molecule type" value="Genomic_DNA"/>
</dbReference>
<name>A0ACB8FLW7_9SAUR</name>
<keyword evidence="2" id="KW-1185">Reference proteome</keyword>
<dbReference type="Proteomes" id="UP000827872">
    <property type="component" value="Linkage Group LG06"/>
</dbReference>